<gene>
    <name evidence="1" type="ORF">B4135_3038</name>
</gene>
<dbReference type="AlphaFoldDB" id="A0A150LJP2"/>
<accession>A0A150LJP2</accession>
<organism evidence="1 2">
    <name type="scientific">Caldibacillus debilis</name>
    <dbReference type="NCBI Taxonomy" id="301148"/>
    <lineage>
        <taxon>Bacteria</taxon>
        <taxon>Bacillati</taxon>
        <taxon>Bacillota</taxon>
        <taxon>Bacilli</taxon>
        <taxon>Bacillales</taxon>
        <taxon>Bacillaceae</taxon>
        <taxon>Caldibacillus</taxon>
    </lineage>
</organism>
<dbReference type="EMBL" id="LQYT01000092">
    <property type="protein sequence ID" value="KYD12474.1"/>
    <property type="molecule type" value="Genomic_DNA"/>
</dbReference>
<reference evidence="1 2" key="1">
    <citation type="submission" date="2016-01" db="EMBL/GenBank/DDBJ databases">
        <title>Draft Genome Sequences of Seven Thermophilic Sporeformers Isolated from Foods.</title>
        <authorList>
            <person name="Berendsen E.M."/>
            <person name="Wells-Bennik M.H."/>
            <person name="Krawcyk A.O."/>
            <person name="De Jong A."/>
            <person name="Holsappel S."/>
            <person name="Eijlander R.T."/>
            <person name="Kuipers O.P."/>
        </authorList>
    </citation>
    <scope>NUCLEOTIDE SEQUENCE [LARGE SCALE GENOMIC DNA]</scope>
    <source>
        <strain evidence="1 2">B4135</strain>
    </source>
</reference>
<comment type="caution">
    <text evidence="1">The sequence shown here is derived from an EMBL/GenBank/DDBJ whole genome shotgun (WGS) entry which is preliminary data.</text>
</comment>
<evidence type="ECO:0000313" key="1">
    <source>
        <dbReference type="EMBL" id="KYD12474.1"/>
    </source>
</evidence>
<dbReference type="Proteomes" id="UP000075683">
    <property type="component" value="Unassembled WGS sequence"/>
</dbReference>
<evidence type="ECO:0000313" key="2">
    <source>
        <dbReference type="Proteomes" id="UP000075683"/>
    </source>
</evidence>
<protein>
    <submittedName>
        <fullName evidence="1">Uncharacterized protein</fullName>
    </submittedName>
</protein>
<proteinExistence type="predicted"/>
<sequence>MPCREQEASARPIILAKRGQSWYGEEQEHGILTNQGFKLPEDKKMTG</sequence>
<name>A0A150LJP2_9BACI</name>